<dbReference type="OrthoDB" id="9808762at2"/>
<dbReference type="PANTHER" id="PTHR43252:SF7">
    <property type="entry name" value="TRANSCRIPTIONAL REGULATOR YQJI"/>
    <property type="match status" value="1"/>
</dbReference>
<dbReference type="Gene3D" id="1.10.10.10">
    <property type="entry name" value="Winged helix-like DNA-binding domain superfamily/Winged helix DNA-binding domain"/>
    <property type="match status" value="1"/>
</dbReference>
<dbReference type="EMBL" id="UGNP01000001">
    <property type="protein sequence ID" value="STX08684.1"/>
    <property type="molecule type" value="Genomic_DNA"/>
</dbReference>
<dbReference type="PANTHER" id="PTHR43252">
    <property type="entry name" value="TRANSCRIPTIONAL REGULATOR YQJI"/>
    <property type="match status" value="1"/>
</dbReference>
<evidence type="ECO:0000313" key="3">
    <source>
        <dbReference type="EMBL" id="TDR38277.1"/>
    </source>
</evidence>
<dbReference type="SUPFAM" id="SSF46785">
    <property type="entry name" value="Winged helix' DNA-binding domain"/>
    <property type="match status" value="1"/>
</dbReference>
<dbReference type="RefSeq" id="WP_109349645.1">
    <property type="nucleotide sequence ID" value="NZ_BJUE01000012.1"/>
</dbReference>
<organism evidence="2 4">
    <name type="scientific">Kurthia zopfii</name>
    <dbReference type="NCBI Taxonomy" id="1650"/>
    <lineage>
        <taxon>Bacteria</taxon>
        <taxon>Bacillati</taxon>
        <taxon>Bacillota</taxon>
        <taxon>Bacilli</taxon>
        <taxon>Bacillales</taxon>
        <taxon>Caryophanaceae</taxon>
        <taxon>Kurthia</taxon>
    </lineage>
</organism>
<accession>A0A2U3ACN5</accession>
<reference evidence="2 4" key="1">
    <citation type="submission" date="2018-06" db="EMBL/GenBank/DDBJ databases">
        <authorList>
            <consortium name="Pathogen Informatics"/>
            <person name="Doyle S."/>
        </authorList>
    </citation>
    <scope>NUCLEOTIDE SEQUENCE [LARGE SCALE GENOMIC DNA]</scope>
    <source>
        <strain evidence="2 4">NCTC10597</strain>
    </source>
</reference>
<feature type="domain" description="Transcription regulator PadR N-terminal" evidence="1">
    <location>
        <begin position="7"/>
        <end position="82"/>
    </location>
</feature>
<comment type="caution">
    <text evidence="2">The sequence shown here is derived from an EMBL/GenBank/DDBJ whole genome shotgun (WGS) entry which is preliminary data.</text>
</comment>
<dbReference type="GO" id="GO:0003677">
    <property type="term" value="F:DNA binding"/>
    <property type="evidence" value="ECO:0007669"/>
    <property type="project" value="UniProtKB-KW"/>
</dbReference>
<proteinExistence type="predicted"/>
<evidence type="ECO:0000259" key="1">
    <source>
        <dbReference type="Pfam" id="PF03551"/>
    </source>
</evidence>
<dbReference type="Proteomes" id="UP000254330">
    <property type="component" value="Unassembled WGS sequence"/>
</dbReference>
<evidence type="ECO:0000313" key="5">
    <source>
        <dbReference type="Proteomes" id="UP000294641"/>
    </source>
</evidence>
<dbReference type="InterPro" id="IPR036390">
    <property type="entry name" value="WH_DNA-bd_sf"/>
</dbReference>
<sequence length="179" mass="20912">MSIQIFILSNLMEGNTYPYQLKKKLADFQSLDLNHSISESKLYYNFESLKKQGLIALEQVLHEDNRPDKQMFTITEKGRAAFPDKIYYVFENAKNIGDMVVGLANLKYVDPNKVLIILEKQLAKHMAHWEAIISFDREKYMVGEIEGLRGLLGDFTEDLHQHTTTYLNRIIQYVKEYNN</sequence>
<reference evidence="3 5" key="2">
    <citation type="submission" date="2019-03" db="EMBL/GenBank/DDBJ databases">
        <title>Genomic Encyclopedia of Type Strains, Phase IV (KMG-IV): sequencing the most valuable type-strain genomes for metagenomic binning, comparative biology and taxonomic classification.</title>
        <authorList>
            <person name="Goeker M."/>
        </authorList>
    </citation>
    <scope>NUCLEOTIDE SEQUENCE [LARGE SCALE GENOMIC DNA]</scope>
    <source>
        <strain evidence="3 5">DSM 20580</strain>
    </source>
</reference>
<dbReference type="AlphaFoldDB" id="A0A2U3ACN5"/>
<name>A0A2U3ACN5_9BACL</name>
<dbReference type="Pfam" id="PF03551">
    <property type="entry name" value="PadR"/>
    <property type="match status" value="1"/>
</dbReference>
<gene>
    <name evidence="3" type="ORF">DFR61_1177</name>
    <name evidence="2" type="ORF">NCTC10597_00350</name>
</gene>
<protein>
    <submittedName>
        <fullName evidence="3">DNA-binding PadR family transcriptional regulator</fullName>
    </submittedName>
    <submittedName>
        <fullName evidence="2">Transcriptional regulator PadR-like family</fullName>
    </submittedName>
</protein>
<keyword evidence="3" id="KW-0238">DNA-binding</keyword>
<dbReference type="EMBL" id="SNZG01000017">
    <property type="protein sequence ID" value="TDR38277.1"/>
    <property type="molecule type" value="Genomic_DNA"/>
</dbReference>
<dbReference type="Proteomes" id="UP000294641">
    <property type="component" value="Unassembled WGS sequence"/>
</dbReference>
<keyword evidence="5" id="KW-1185">Reference proteome</keyword>
<evidence type="ECO:0000313" key="2">
    <source>
        <dbReference type="EMBL" id="STX08684.1"/>
    </source>
</evidence>
<dbReference type="InterPro" id="IPR036388">
    <property type="entry name" value="WH-like_DNA-bd_sf"/>
</dbReference>
<dbReference type="InterPro" id="IPR005149">
    <property type="entry name" value="Tscrpt_reg_PadR_N"/>
</dbReference>
<evidence type="ECO:0000313" key="4">
    <source>
        <dbReference type="Proteomes" id="UP000254330"/>
    </source>
</evidence>